<accession>A0A9W5YQA4</accession>
<dbReference type="Proteomes" id="UP001143548">
    <property type="component" value="Unassembled WGS sequence"/>
</dbReference>
<comment type="similarity">
    <text evidence="1">Belongs to the sulfatase family.</text>
</comment>
<dbReference type="PANTHER" id="PTHR42693:SF33">
    <property type="entry name" value="ARYLSULFATASE"/>
    <property type="match status" value="1"/>
</dbReference>
<evidence type="ECO:0000256" key="2">
    <source>
        <dbReference type="SAM" id="Phobius"/>
    </source>
</evidence>
<evidence type="ECO:0000313" key="4">
    <source>
        <dbReference type="Proteomes" id="UP001143548"/>
    </source>
</evidence>
<keyword evidence="2" id="KW-0812">Transmembrane</keyword>
<gene>
    <name evidence="3" type="ORF">AbraCBS73388_007516</name>
</gene>
<name>A0A9W5YQA4_9EURO</name>
<evidence type="ECO:0000313" key="3">
    <source>
        <dbReference type="EMBL" id="GKZ21615.1"/>
    </source>
</evidence>
<dbReference type="EMBL" id="BROQ01000041">
    <property type="protein sequence ID" value="GKZ21615.1"/>
    <property type="molecule type" value="Genomic_DNA"/>
</dbReference>
<dbReference type="PANTHER" id="PTHR42693">
    <property type="entry name" value="ARYLSULFATASE FAMILY MEMBER"/>
    <property type="match status" value="1"/>
</dbReference>
<keyword evidence="2" id="KW-1133">Transmembrane helix</keyword>
<dbReference type="GO" id="GO:0004065">
    <property type="term" value="F:arylsulfatase activity"/>
    <property type="evidence" value="ECO:0007669"/>
    <property type="project" value="TreeGrafter"/>
</dbReference>
<dbReference type="Gene3D" id="3.30.1120.10">
    <property type="match status" value="1"/>
</dbReference>
<dbReference type="SUPFAM" id="SSF53649">
    <property type="entry name" value="Alkaline phosphatase-like"/>
    <property type="match status" value="1"/>
</dbReference>
<sequence length="262" mass="29283">MGDNIMRAIHEHYDNSYDNIGAYNSFTWYAVTMLYIIPIKLTPEKQARSTVGAGIYRTVATLQMLPIPGRNSRTLSFSTVMDFVPTFLELAGVPLPAVTSRGSRPMSTFRDKEVHAIRGKSWVPFFGRGESVEHDETWAIHSSSEPIGWELFARGALRKGDWKIVHFAKSQGGAGEGDEGWELFNVKNDPGETKDLAQAEPERLQELLKAWDEYVVECGIVWGDGAMAPGLSKEEAPELWEDEMGLQKSWMDARGGQKPVQC</sequence>
<comment type="caution">
    <text evidence="3">The sequence shown here is derived from an EMBL/GenBank/DDBJ whole genome shotgun (WGS) entry which is preliminary data.</text>
</comment>
<dbReference type="Gene3D" id="3.40.720.10">
    <property type="entry name" value="Alkaline Phosphatase, subunit A"/>
    <property type="match status" value="1"/>
</dbReference>
<dbReference type="InterPro" id="IPR017850">
    <property type="entry name" value="Alkaline_phosphatase_core_sf"/>
</dbReference>
<evidence type="ECO:0008006" key="5">
    <source>
        <dbReference type="Google" id="ProtNLM"/>
    </source>
</evidence>
<dbReference type="InterPro" id="IPR050738">
    <property type="entry name" value="Sulfatase"/>
</dbReference>
<proteinExistence type="inferred from homology"/>
<organism evidence="3 4">
    <name type="scientific">Aspergillus brasiliensis</name>
    <dbReference type="NCBI Taxonomy" id="319629"/>
    <lineage>
        <taxon>Eukaryota</taxon>
        <taxon>Fungi</taxon>
        <taxon>Dikarya</taxon>
        <taxon>Ascomycota</taxon>
        <taxon>Pezizomycotina</taxon>
        <taxon>Eurotiomycetes</taxon>
        <taxon>Eurotiomycetidae</taxon>
        <taxon>Eurotiales</taxon>
        <taxon>Aspergillaceae</taxon>
        <taxon>Aspergillus</taxon>
        <taxon>Aspergillus subgen. Circumdati</taxon>
    </lineage>
</organism>
<protein>
    <recommendedName>
        <fullName evidence="5">Sulfatase N-terminal domain-containing protein</fullName>
    </recommendedName>
</protein>
<dbReference type="AlphaFoldDB" id="A0A9W5YQA4"/>
<evidence type="ECO:0000256" key="1">
    <source>
        <dbReference type="ARBA" id="ARBA00008779"/>
    </source>
</evidence>
<feature type="transmembrane region" description="Helical" evidence="2">
    <location>
        <begin position="20"/>
        <end position="39"/>
    </location>
</feature>
<keyword evidence="2" id="KW-0472">Membrane</keyword>
<reference evidence="3" key="1">
    <citation type="submission" date="2022-07" db="EMBL/GenBank/DDBJ databases">
        <title>Taxonomy of Aspergillus series Nigri: significant species reduction supported by multi-species coalescent approaches.</title>
        <authorList>
            <person name="Bian C."/>
            <person name="Kusuya Y."/>
            <person name="Sklenar F."/>
            <person name="D'hooge E."/>
            <person name="Yaguchi T."/>
            <person name="Takahashi H."/>
            <person name="Hubka V."/>
        </authorList>
    </citation>
    <scope>NUCLEOTIDE SEQUENCE</scope>
    <source>
        <strain evidence="3">CBS 733.88</strain>
    </source>
</reference>